<proteinExistence type="predicted"/>
<dbReference type="EMBL" id="OFSM01000041">
    <property type="protein sequence ID" value="SOY32188.1"/>
    <property type="molecule type" value="Genomic_DNA"/>
</dbReference>
<reference evidence="1 2" key="1">
    <citation type="submission" date="2018-01" db="EMBL/GenBank/DDBJ databases">
        <authorList>
            <person name="Gaut B.S."/>
            <person name="Morton B.R."/>
            <person name="Clegg M.T."/>
            <person name="Duvall M.R."/>
        </authorList>
    </citation>
    <scope>NUCLEOTIDE SEQUENCE [LARGE SCALE GENOMIC DNA]</scope>
    <source>
        <strain evidence="1">GP69</strain>
    </source>
</reference>
<evidence type="ECO:0000313" key="2">
    <source>
        <dbReference type="Proteomes" id="UP000236311"/>
    </source>
</evidence>
<name>A0A2K4ZNX6_9FIRM</name>
<dbReference type="Proteomes" id="UP000236311">
    <property type="component" value="Unassembled WGS sequence"/>
</dbReference>
<evidence type="ECO:0000313" key="1">
    <source>
        <dbReference type="EMBL" id="SOY32188.1"/>
    </source>
</evidence>
<keyword evidence="2" id="KW-1185">Reference proteome</keyword>
<sequence length="180" mass="21122">MKCEVPLTPEQRLFAAEHHDLVYKFLRKKQLSIDEFYDVVIFAYLRSVRCYLTEPRLKQYSFTTISWRLMSGAVSNYYRSKKTAKHSALILSLHTNPYDESGYALEETVASPNPLMRQLEEQLLLHDLAKRVSKQQMNIVHLKSCGYNDRDIARQQNTTMKRVQELLEEVRSVLLEICYG</sequence>
<gene>
    <name evidence="1" type="ORF">AMURIS_04946</name>
</gene>
<dbReference type="RefSeq" id="WP_103242158.1">
    <property type="nucleotide sequence ID" value="NZ_JANJZD010000046.1"/>
</dbReference>
<protein>
    <submittedName>
        <fullName evidence="1">Uncharacterized protein</fullName>
    </submittedName>
</protein>
<dbReference type="OrthoDB" id="2040527at2"/>
<accession>A0A2K4ZNX6</accession>
<dbReference type="AlphaFoldDB" id="A0A2K4ZNX6"/>
<organism evidence="1 2">
    <name type="scientific">Acetatifactor muris</name>
    <dbReference type="NCBI Taxonomy" id="879566"/>
    <lineage>
        <taxon>Bacteria</taxon>
        <taxon>Bacillati</taxon>
        <taxon>Bacillota</taxon>
        <taxon>Clostridia</taxon>
        <taxon>Lachnospirales</taxon>
        <taxon>Lachnospiraceae</taxon>
        <taxon>Acetatifactor</taxon>
    </lineage>
</organism>